<keyword evidence="9" id="KW-0732">Signal</keyword>
<evidence type="ECO:0000256" key="2">
    <source>
        <dbReference type="ARBA" id="ARBA00004196"/>
    </source>
</evidence>
<comment type="similarity">
    <text evidence="8">Belongs to the polygalacturonase-inhibiting protein family.</text>
</comment>
<accession>F6GW31</accession>
<dbReference type="Pfam" id="PF13855">
    <property type="entry name" value="LRR_8"/>
    <property type="match status" value="2"/>
</dbReference>
<keyword evidence="7" id="KW-0472">Membrane</keyword>
<dbReference type="EMBL" id="FN594956">
    <property type="protein sequence ID" value="CCB44166.1"/>
    <property type="molecule type" value="Genomic_DNA"/>
</dbReference>
<dbReference type="InterPro" id="IPR013210">
    <property type="entry name" value="LRR_N_plant-typ"/>
</dbReference>
<name>F6GW31_VITVI</name>
<dbReference type="PANTHER" id="PTHR48059">
    <property type="entry name" value="POLYGALACTURONASE INHIBITOR 1"/>
    <property type="match status" value="1"/>
</dbReference>
<dbReference type="HOGENOM" id="CLU_314337_0_0_1"/>
<evidence type="ECO:0000313" key="11">
    <source>
        <dbReference type="EMBL" id="CCB44166.1"/>
    </source>
</evidence>
<dbReference type="SMART" id="SM00369">
    <property type="entry name" value="LRR_TYP"/>
    <property type="match status" value="8"/>
</dbReference>
<dbReference type="FunCoup" id="F6GW31">
    <property type="interactions" value="1232"/>
</dbReference>
<dbReference type="InterPro" id="IPR003591">
    <property type="entry name" value="Leu-rich_rpt_typical-subtyp"/>
</dbReference>
<evidence type="ECO:0000256" key="5">
    <source>
        <dbReference type="ARBA" id="ARBA00022737"/>
    </source>
</evidence>
<dbReference type="ExpressionAtlas" id="F6GW31">
    <property type="expression patterns" value="baseline and differential"/>
</dbReference>
<dbReference type="InterPro" id="IPR051848">
    <property type="entry name" value="PGIP"/>
</dbReference>
<dbReference type="InParanoid" id="F6GW31"/>
<dbReference type="STRING" id="29760.F6GW31"/>
<sequence length="955" mass="105401">MMKALKASLFLLALRCLTVASAAWHVDDESGLLAFKSAITHDPSGMLQDWKPGTDCCKWSGMDCLGENRVMTLSLTGQPGERDSFLFGTISPSLGKVQNLVGIYLLNLRNISGPFRIFFFRMSKPQYVYIEYNRLSGLIPRNIGNLARFSAMSLEGNRFTGPIPSSISQLTGLTQLNFGGNMLTGPIPAGISRLKNLSLLSVDRNQLSAGIPDFFSSFTDLRVLRLSHNKFSGKIPKSISSLAPNLAYLELGHNSLAGQVPDFLGNFTALDTLDLSWNQFSGIVPKTFSKLTKIFNLDLSHNSLVDPFPEMFYNHFHLGAIPKWVTSSEIIYSPKLAKCGLKFKLDDWKPLETYFYDYIDLSENKIIGSPIRLLNKTDYLVGFWTPGNQLRFNMSKSRIVKTLNYIDMSRNMVFGKVPEAISGLEKLNVSHNHLCARIPPSKFPASAFQGNDCLVRKLIPFSTSTLQATATAMLALKSSLFFLLLSLLSLLTLQCLTAASAACHVDDELGLLAFKSAITHDPSGMLQNWKSGTDCCKWPGITCLSGNRVTSLSLTGQPGKQNSFLSGTISPSLVKVQNLDGIYLQNLRNITGPFPALLFGMPKLLFVYIENNQLSGPLRRDIGNLTQLNALSFEGNRFSGPIPSSISQLTGLTQLKLGGNLLTGTVPAGISRLKDLTFLSLERNGLSGSIPDFFSSFSNLRILRLSHNKFSGKIPNSISSLSPKLAYLEVGHNSLVGQIPDFLGNFTALDTLDLSWNQFSGTVPKTFAKLTKIFNLDLSHNFLVDPFPEMSVKGIESLDLSYNHFHLGTIPKWVTSSEIIYSLKLAKCGLKFKLDDWKPSETYFYDYIDLSENEITGSPTQLLNKTDYLVGFWASGNQLRFDFSKLRIVKTLKYLDVSRSMVFGKVPEGITGLEKLNVSHNHLCGRLPPSKFPASAFQGNDCLCGSPLSACKRSK</sequence>
<evidence type="ECO:0000256" key="4">
    <source>
        <dbReference type="ARBA" id="ARBA00022692"/>
    </source>
</evidence>
<dbReference type="Gene3D" id="3.80.10.10">
    <property type="entry name" value="Ribonuclease Inhibitor"/>
    <property type="match status" value="4"/>
</dbReference>
<dbReference type="Pfam" id="PF08263">
    <property type="entry name" value="LRRNT_2"/>
    <property type="match status" value="2"/>
</dbReference>
<dbReference type="InterPro" id="IPR032675">
    <property type="entry name" value="LRR_dom_sf"/>
</dbReference>
<comment type="subcellular location">
    <subcellularLocation>
        <location evidence="2">Cell envelope</location>
    </subcellularLocation>
    <subcellularLocation>
        <location evidence="1">Membrane</location>
        <topology evidence="1">Single-pass membrane protein</topology>
    </subcellularLocation>
</comment>
<dbReference type="Pfam" id="PF00560">
    <property type="entry name" value="LRR_1"/>
    <property type="match status" value="3"/>
</dbReference>
<reference evidence="12" key="1">
    <citation type="journal article" date="2007" name="Nature">
        <title>The grapevine genome sequence suggests ancestral hexaploidization in major angiosperm phyla.</title>
        <authorList>
            <consortium name="The French-Italian Public Consortium for Grapevine Genome Characterization."/>
            <person name="Jaillon O."/>
            <person name="Aury J.-M."/>
            <person name="Noel B."/>
            <person name="Policriti A."/>
            <person name="Clepet C."/>
            <person name="Casagrande A."/>
            <person name="Choisne N."/>
            <person name="Aubourg S."/>
            <person name="Vitulo N."/>
            <person name="Jubin C."/>
            <person name="Vezzi A."/>
            <person name="Legeai F."/>
            <person name="Hugueney P."/>
            <person name="Dasilva C."/>
            <person name="Horner D."/>
            <person name="Mica E."/>
            <person name="Jublot D."/>
            <person name="Poulain J."/>
            <person name="Bruyere C."/>
            <person name="Billault A."/>
            <person name="Segurens B."/>
            <person name="Gouyvenoux M."/>
            <person name="Ugarte E."/>
            <person name="Cattonaro F."/>
            <person name="Anthouard V."/>
            <person name="Vico V."/>
            <person name="Del Fabbro C."/>
            <person name="Alaux M."/>
            <person name="Di Gaspero G."/>
            <person name="Dumas V."/>
            <person name="Felice N."/>
            <person name="Paillard S."/>
            <person name="Juman I."/>
            <person name="Moroldo M."/>
            <person name="Scalabrin S."/>
            <person name="Canaguier A."/>
            <person name="Le Clainche I."/>
            <person name="Malacrida G."/>
            <person name="Durand E."/>
            <person name="Pesole G."/>
            <person name="Laucou V."/>
            <person name="Chatelet P."/>
            <person name="Merdinoglu D."/>
            <person name="Delledonne M."/>
            <person name="Pezzotti M."/>
            <person name="Lecharny A."/>
            <person name="Scarpelli C."/>
            <person name="Artiguenave F."/>
            <person name="Pe M.E."/>
            <person name="Valle G."/>
            <person name="Morgante M."/>
            <person name="Caboche M."/>
            <person name="Adam-Blondon A.-F."/>
            <person name="Weissenbach J."/>
            <person name="Quetier F."/>
            <person name="Wincker P."/>
        </authorList>
    </citation>
    <scope>NUCLEOTIDE SEQUENCE [LARGE SCALE GENOMIC DNA]</scope>
    <source>
        <strain evidence="12">cv. Pinot noir / PN40024</strain>
    </source>
</reference>
<dbReference type="SUPFAM" id="SSF52058">
    <property type="entry name" value="L domain-like"/>
    <property type="match status" value="2"/>
</dbReference>
<keyword evidence="5" id="KW-0677">Repeat</keyword>
<evidence type="ECO:0000256" key="9">
    <source>
        <dbReference type="SAM" id="SignalP"/>
    </source>
</evidence>
<keyword evidence="12" id="KW-1185">Reference proteome</keyword>
<feature type="domain" description="Leucine-rich repeat-containing N-terminal plant-type" evidence="10">
    <location>
        <begin position="506"/>
        <end position="543"/>
    </location>
</feature>
<evidence type="ECO:0000256" key="8">
    <source>
        <dbReference type="ARBA" id="ARBA00038043"/>
    </source>
</evidence>
<protein>
    <recommendedName>
        <fullName evidence="10">Leucine-rich repeat-containing N-terminal plant-type domain-containing protein</fullName>
    </recommendedName>
</protein>
<dbReference type="InterPro" id="IPR001611">
    <property type="entry name" value="Leu-rich_rpt"/>
</dbReference>
<keyword evidence="6" id="KW-1133">Transmembrane helix</keyword>
<dbReference type="AlphaFoldDB" id="F6GW31"/>
<evidence type="ECO:0000256" key="3">
    <source>
        <dbReference type="ARBA" id="ARBA00022614"/>
    </source>
</evidence>
<evidence type="ECO:0000259" key="10">
    <source>
        <dbReference type="Pfam" id="PF08263"/>
    </source>
</evidence>
<evidence type="ECO:0000256" key="6">
    <source>
        <dbReference type="ARBA" id="ARBA00022989"/>
    </source>
</evidence>
<dbReference type="PaxDb" id="29760-VIT_18s0089g00010.t01"/>
<dbReference type="PANTHER" id="PTHR48059:SF19">
    <property type="entry name" value="RECEPTOR-LIKE PROTEIN KINASE 5"/>
    <property type="match status" value="1"/>
</dbReference>
<gene>
    <name evidence="11" type="ordered locus">VIT_18s0089g00010</name>
</gene>
<evidence type="ECO:0000313" key="12">
    <source>
        <dbReference type="Proteomes" id="UP000009183"/>
    </source>
</evidence>
<feature type="signal peptide" evidence="9">
    <location>
        <begin position="1"/>
        <end position="23"/>
    </location>
</feature>
<dbReference type="Proteomes" id="UP000009183">
    <property type="component" value="Chromosome 18"/>
</dbReference>
<proteinExistence type="inferred from homology"/>
<dbReference type="eggNOG" id="KOG0619">
    <property type="taxonomic scope" value="Eukaryota"/>
</dbReference>
<organism evidence="11 12">
    <name type="scientific">Vitis vinifera</name>
    <name type="common">Grape</name>
    <dbReference type="NCBI Taxonomy" id="29760"/>
    <lineage>
        <taxon>Eukaryota</taxon>
        <taxon>Viridiplantae</taxon>
        <taxon>Streptophyta</taxon>
        <taxon>Embryophyta</taxon>
        <taxon>Tracheophyta</taxon>
        <taxon>Spermatophyta</taxon>
        <taxon>Magnoliopsida</taxon>
        <taxon>eudicotyledons</taxon>
        <taxon>Gunneridae</taxon>
        <taxon>Pentapetalae</taxon>
        <taxon>rosids</taxon>
        <taxon>Vitales</taxon>
        <taxon>Vitaceae</taxon>
        <taxon>Viteae</taxon>
        <taxon>Vitis</taxon>
    </lineage>
</organism>
<dbReference type="GO" id="GO:0016020">
    <property type="term" value="C:membrane"/>
    <property type="evidence" value="ECO:0007669"/>
    <property type="project" value="UniProtKB-SubCell"/>
</dbReference>
<dbReference type="SMR" id="F6GW31"/>
<feature type="chain" id="PRO_5003335153" description="Leucine-rich repeat-containing N-terminal plant-type domain-containing protein" evidence="9">
    <location>
        <begin position="24"/>
        <end position="955"/>
    </location>
</feature>
<evidence type="ECO:0000256" key="7">
    <source>
        <dbReference type="ARBA" id="ARBA00023136"/>
    </source>
</evidence>
<evidence type="ECO:0000256" key="1">
    <source>
        <dbReference type="ARBA" id="ARBA00004167"/>
    </source>
</evidence>
<dbReference type="FunFam" id="3.80.10.10:FF:000095">
    <property type="entry name" value="LRR receptor-like serine/threonine-protein kinase GSO1"/>
    <property type="match status" value="2"/>
</dbReference>
<feature type="domain" description="Leucine-rich repeat-containing N-terminal plant-type" evidence="10">
    <location>
        <begin position="27"/>
        <end position="64"/>
    </location>
</feature>
<keyword evidence="3" id="KW-0433">Leucine-rich repeat</keyword>
<keyword evidence="4" id="KW-0812">Transmembrane</keyword>